<sequence length="66" mass="6584">MSVLRAVDDDVGPKSVDRQRGVEAGVQTGQRGGREDVDGGAVGEMGRAGTDSVGDAAVIAGRGDEA</sequence>
<reference evidence="2" key="1">
    <citation type="submission" date="2020-05" db="EMBL/GenBank/DDBJ databases">
        <authorList>
            <person name="Chiriac C."/>
            <person name="Salcher M."/>
            <person name="Ghai R."/>
            <person name="Kavagutti S V."/>
        </authorList>
    </citation>
    <scope>NUCLEOTIDE SEQUENCE</scope>
</reference>
<protein>
    <submittedName>
        <fullName evidence="2">Unannotated protein</fullName>
    </submittedName>
</protein>
<evidence type="ECO:0000256" key="1">
    <source>
        <dbReference type="SAM" id="MobiDB-lite"/>
    </source>
</evidence>
<proteinExistence type="predicted"/>
<feature type="region of interest" description="Disordered" evidence="1">
    <location>
        <begin position="1"/>
        <end position="66"/>
    </location>
</feature>
<dbReference type="AlphaFoldDB" id="A0A6J7FTD6"/>
<accession>A0A6J7FTD6</accession>
<feature type="compositionally biased region" description="Basic and acidic residues" evidence="1">
    <location>
        <begin position="1"/>
        <end position="21"/>
    </location>
</feature>
<name>A0A6J7FTD6_9ZZZZ</name>
<evidence type="ECO:0000313" key="2">
    <source>
        <dbReference type="EMBL" id="CAB4895219.1"/>
    </source>
</evidence>
<gene>
    <name evidence="2" type="ORF">UFOPK3472_02148</name>
</gene>
<organism evidence="2">
    <name type="scientific">freshwater metagenome</name>
    <dbReference type="NCBI Taxonomy" id="449393"/>
    <lineage>
        <taxon>unclassified sequences</taxon>
        <taxon>metagenomes</taxon>
        <taxon>ecological metagenomes</taxon>
    </lineage>
</organism>
<dbReference type="EMBL" id="CAFBLX010000146">
    <property type="protein sequence ID" value="CAB4895219.1"/>
    <property type="molecule type" value="Genomic_DNA"/>
</dbReference>